<reference evidence="1" key="1">
    <citation type="submission" date="2019-11" db="EMBL/GenBank/DDBJ databases">
        <title>Microbial mats filling the niche in hypersaline microbial mats.</title>
        <authorList>
            <person name="Wong H.L."/>
            <person name="Macleod F.I."/>
            <person name="White R.A. III"/>
            <person name="Burns B.P."/>
        </authorList>
    </citation>
    <scope>NUCLEOTIDE SEQUENCE</scope>
    <source>
        <strain evidence="1">Rbin_158</strain>
    </source>
</reference>
<evidence type="ECO:0000313" key="1">
    <source>
        <dbReference type="EMBL" id="MBD3323853.1"/>
    </source>
</evidence>
<accession>A0A9D5JTA8</accession>
<organism evidence="1 2">
    <name type="scientific">candidate division KSB3 bacterium</name>
    <dbReference type="NCBI Taxonomy" id="2044937"/>
    <lineage>
        <taxon>Bacteria</taxon>
        <taxon>candidate division KSB3</taxon>
    </lineage>
</organism>
<dbReference type="SUPFAM" id="SSF53756">
    <property type="entry name" value="UDP-Glycosyltransferase/glycogen phosphorylase"/>
    <property type="match status" value="1"/>
</dbReference>
<dbReference type="Proteomes" id="UP000649604">
    <property type="component" value="Unassembled WGS sequence"/>
</dbReference>
<protein>
    <submittedName>
        <fullName evidence="1">Glycosyltransferase</fullName>
    </submittedName>
</protein>
<dbReference type="CDD" id="cd03794">
    <property type="entry name" value="GT4_WbuB-like"/>
    <property type="match status" value="1"/>
</dbReference>
<sequence length="222" mass="24451">KGIEEQKIHLLPNWAPCVIRPIAAEANTFCHDHSLHGKFVIMYSGNMGVVHELRTILDVAKQLAYLQDLQFVFIGGGIRRKEVEQCLAAGATNLLLLDYQPLEGLSASLSAATLHFISLRQGFEGLVVPSKFYGVLAAGRPVLYEGEASGEIAQVIHEARAGAVIEPGNTEQLADSILHYYYNRQAVDSDGKNGYQAYLQRFHQAIAAQKYVHSVLSHIPKQ</sequence>
<name>A0A9D5JTA8_9BACT</name>
<dbReference type="Gene3D" id="3.40.50.2000">
    <property type="entry name" value="Glycogen Phosphorylase B"/>
    <property type="match status" value="1"/>
</dbReference>
<gene>
    <name evidence="1" type="ORF">GF339_04670</name>
</gene>
<evidence type="ECO:0000313" key="2">
    <source>
        <dbReference type="Proteomes" id="UP000649604"/>
    </source>
</evidence>
<dbReference type="EMBL" id="WJJP01000146">
    <property type="protein sequence ID" value="MBD3323853.1"/>
    <property type="molecule type" value="Genomic_DNA"/>
</dbReference>
<dbReference type="AlphaFoldDB" id="A0A9D5JTA8"/>
<dbReference type="Pfam" id="PF13692">
    <property type="entry name" value="Glyco_trans_1_4"/>
    <property type="match status" value="1"/>
</dbReference>
<feature type="non-terminal residue" evidence="1">
    <location>
        <position position="1"/>
    </location>
</feature>
<proteinExistence type="predicted"/>
<comment type="caution">
    <text evidence="1">The sequence shown here is derived from an EMBL/GenBank/DDBJ whole genome shotgun (WGS) entry which is preliminary data.</text>
</comment>